<gene>
    <name evidence="1" type="ORF">MM415B00565_0042</name>
</gene>
<name>A0A6M3J383_9ZZZZ</name>
<dbReference type="EMBL" id="MT141509">
    <property type="protein sequence ID" value="QJA63958.1"/>
    <property type="molecule type" value="Genomic_DNA"/>
</dbReference>
<sequence length="57" mass="6628">MIVEIPYPLCPICGMQSMNTNRICGRHTSIIYDKDGNIIDYDDLELSKNKWEAFLFT</sequence>
<proteinExistence type="predicted"/>
<protein>
    <submittedName>
        <fullName evidence="1">Uncharacterized protein</fullName>
    </submittedName>
</protein>
<evidence type="ECO:0000313" key="1">
    <source>
        <dbReference type="EMBL" id="QJA63958.1"/>
    </source>
</evidence>
<reference evidence="1" key="1">
    <citation type="submission" date="2020-03" db="EMBL/GenBank/DDBJ databases">
        <title>The deep terrestrial virosphere.</title>
        <authorList>
            <person name="Holmfeldt K."/>
            <person name="Nilsson E."/>
            <person name="Simone D."/>
            <person name="Lopez-Fernandez M."/>
            <person name="Wu X."/>
            <person name="de Brujin I."/>
            <person name="Lundin D."/>
            <person name="Andersson A."/>
            <person name="Bertilsson S."/>
            <person name="Dopson M."/>
        </authorList>
    </citation>
    <scope>NUCLEOTIDE SEQUENCE</scope>
    <source>
        <strain evidence="1">MM415B00565</strain>
    </source>
</reference>
<dbReference type="AlphaFoldDB" id="A0A6M3J383"/>
<accession>A0A6M3J383</accession>
<organism evidence="1">
    <name type="scientific">viral metagenome</name>
    <dbReference type="NCBI Taxonomy" id="1070528"/>
    <lineage>
        <taxon>unclassified sequences</taxon>
        <taxon>metagenomes</taxon>
        <taxon>organismal metagenomes</taxon>
    </lineage>
</organism>